<evidence type="ECO:0008006" key="13">
    <source>
        <dbReference type="Google" id="ProtNLM"/>
    </source>
</evidence>
<accession>T1EUD7</accession>
<feature type="compositionally biased region" description="Low complexity" evidence="7">
    <location>
        <begin position="100"/>
        <end position="114"/>
    </location>
</feature>
<feature type="domain" description="PNT" evidence="9">
    <location>
        <begin position="265"/>
        <end position="351"/>
    </location>
</feature>
<evidence type="ECO:0000256" key="4">
    <source>
        <dbReference type="ARBA" id="ARBA00023125"/>
    </source>
</evidence>
<keyword evidence="5 6" id="KW-0539">Nucleus</keyword>
<evidence type="ECO:0000313" key="11">
    <source>
        <dbReference type="EnsemblMetazoa" id="HelroP163707"/>
    </source>
</evidence>
<dbReference type="AlphaFoldDB" id="T1EUD7"/>
<dbReference type="GO" id="GO:0005634">
    <property type="term" value="C:nucleus"/>
    <property type="evidence" value="ECO:0000318"/>
    <property type="project" value="GO_Central"/>
</dbReference>
<feature type="domain" description="ETS" evidence="8">
    <location>
        <begin position="377"/>
        <end position="457"/>
    </location>
</feature>
<comment type="similarity">
    <text evidence="2 6">Belongs to the ETS family.</text>
</comment>
<dbReference type="InterPro" id="IPR046328">
    <property type="entry name" value="ETS_fam"/>
</dbReference>
<keyword evidence="4 6" id="KW-0238">DNA-binding</keyword>
<dbReference type="FunFam" id="1.10.150.50:FF:000039">
    <property type="entry name" value="GA-binding protein alpha chain, putative"/>
    <property type="match status" value="1"/>
</dbReference>
<proteinExistence type="inferred from homology"/>
<evidence type="ECO:0000259" key="8">
    <source>
        <dbReference type="PROSITE" id="PS50061"/>
    </source>
</evidence>
<dbReference type="PANTHER" id="PTHR11849:SF195">
    <property type="entry name" value="GA-BINDING PROTEIN ALPHA CHAIN"/>
    <property type="match status" value="1"/>
</dbReference>
<dbReference type="GO" id="GO:0030154">
    <property type="term" value="P:cell differentiation"/>
    <property type="evidence" value="ECO:0000318"/>
    <property type="project" value="GO_Central"/>
</dbReference>
<evidence type="ECO:0000256" key="2">
    <source>
        <dbReference type="ARBA" id="ARBA00005562"/>
    </source>
</evidence>
<dbReference type="HOGENOM" id="CLU_461001_0_0_1"/>
<dbReference type="GO" id="GO:0043565">
    <property type="term" value="F:sequence-specific DNA binding"/>
    <property type="evidence" value="ECO:0007669"/>
    <property type="project" value="InterPro"/>
</dbReference>
<dbReference type="Gene3D" id="1.10.10.10">
    <property type="entry name" value="Winged helix-like DNA-binding domain superfamily/Winged helix DNA-binding domain"/>
    <property type="match status" value="1"/>
</dbReference>
<dbReference type="FunFam" id="1.10.10.10:FF:000200">
    <property type="entry name" value="GA-binding protein alpha chain, putative"/>
    <property type="match status" value="1"/>
</dbReference>
<dbReference type="GO" id="GO:0006357">
    <property type="term" value="P:regulation of transcription by RNA polymerase II"/>
    <property type="evidence" value="ECO:0000318"/>
    <property type="project" value="GO_Central"/>
</dbReference>
<reference evidence="10 12" key="2">
    <citation type="journal article" date="2013" name="Nature">
        <title>Insights into bilaterian evolution from three spiralian genomes.</title>
        <authorList>
            <person name="Simakov O."/>
            <person name="Marletaz F."/>
            <person name="Cho S.J."/>
            <person name="Edsinger-Gonzales E."/>
            <person name="Havlak P."/>
            <person name="Hellsten U."/>
            <person name="Kuo D.H."/>
            <person name="Larsson T."/>
            <person name="Lv J."/>
            <person name="Arendt D."/>
            <person name="Savage R."/>
            <person name="Osoegawa K."/>
            <person name="de Jong P."/>
            <person name="Grimwood J."/>
            <person name="Chapman J.A."/>
            <person name="Shapiro H."/>
            <person name="Aerts A."/>
            <person name="Otillar R.P."/>
            <person name="Terry A.Y."/>
            <person name="Boore J.L."/>
            <person name="Grigoriev I.V."/>
            <person name="Lindberg D.R."/>
            <person name="Seaver E.C."/>
            <person name="Weisblat D.A."/>
            <person name="Putnam N.H."/>
            <person name="Rokhsar D.S."/>
        </authorList>
    </citation>
    <scope>NUCLEOTIDE SEQUENCE</scope>
</reference>
<dbReference type="STRING" id="6412.T1EUD7"/>
<dbReference type="Gene3D" id="3.10.20.90">
    <property type="entry name" value="Phosphatidylinositol 3-kinase Catalytic Subunit, Chain A, domain 1"/>
    <property type="match status" value="1"/>
</dbReference>
<reference evidence="11" key="3">
    <citation type="submission" date="2015-06" db="UniProtKB">
        <authorList>
            <consortium name="EnsemblMetazoa"/>
        </authorList>
    </citation>
    <scope>IDENTIFICATION</scope>
</reference>
<keyword evidence="3" id="KW-0597">Phosphoprotein</keyword>
<dbReference type="RefSeq" id="XP_009025754.1">
    <property type="nucleotide sequence ID" value="XM_009027506.1"/>
</dbReference>
<dbReference type="CTD" id="20200187"/>
<dbReference type="SUPFAM" id="SSF46785">
    <property type="entry name" value="Winged helix' DNA-binding domain"/>
    <property type="match status" value="1"/>
</dbReference>
<evidence type="ECO:0000256" key="6">
    <source>
        <dbReference type="RuleBase" id="RU004019"/>
    </source>
</evidence>
<sequence>MYHAESLFIKVETPDDLNSIHDFLNVSASKDDGQFTLAADVFKKHINGSASEYSCDNNNNSLYEGCNEHEFALNGLKNHDDQTNGHTNDNDENVSDNTGNDVSNINSTDSIIINDGDDNNEDDDEDESLDQYFEPINLRIQQLDLSQPLWYIRDLLVSDGIIDGNVKKVEYWLQNNDKLDESKSLKWCCVEMEGENIQVNIDVRARLDNKKIRINISDILVPCDETSTDQVTTTIKPKRQRTVKTKPPPSVSNQALQSRQFPNWSADPVFKTIQVANNIPTRLEDWTCDHVRLWLRWASSHFPFDFDPHSDDINVTGVEVCQWQLKDAQVLAPRDVNNLFWTHIQLLKKLHIATLNDVQVNPAMNNPSKGRGLNGQVQLWQFLLEILIDQSHRHMVEWVGRDGEFHLINPEGVAQLWGCKKNRTGMTYEKMSRAMRYYYDGDIIHKVPSKRFHYKFVCDLRSKVGFSVSEIQDLVNSPTAAIESPDCVNSDRMKLQSLLETLRSPACLRRAVPINTPMINNGNYTNGTTAASTTLSNDISNSSTFNNKNFRIVVATTEQLQTISPDLWLNLTTQQQQQIVECVSHEQDVVSN</sequence>
<evidence type="ECO:0000313" key="10">
    <source>
        <dbReference type="EMBL" id="ESN96619.1"/>
    </source>
</evidence>
<dbReference type="Pfam" id="PF11620">
    <property type="entry name" value="GABP-alpha"/>
    <property type="match status" value="1"/>
</dbReference>
<evidence type="ECO:0000256" key="3">
    <source>
        <dbReference type="ARBA" id="ARBA00022553"/>
    </source>
</evidence>
<dbReference type="SUPFAM" id="SSF47769">
    <property type="entry name" value="SAM/Pointed domain"/>
    <property type="match status" value="1"/>
</dbReference>
<evidence type="ECO:0000256" key="1">
    <source>
        <dbReference type="ARBA" id="ARBA00004123"/>
    </source>
</evidence>
<dbReference type="GO" id="GO:0000981">
    <property type="term" value="F:DNA-binding transcription factor activity, RNA polymerase II-specific"/>
    <property type="evidence" value="ECO:0000318"/>
    <property type="project" value="GO_Central"/>
</dbReference>
<feature type="region of interest" description="Disordered" evidence="7">
    <location>
        <begin position="77"/>
        <end position="127"/>
    </location>
</feature>
<dbReference type="eggNOG" id="KOG3806">
    <property type="taxonomic scope" value="Eukaryota"/>
</dbReference>
<name>T1EUD7_HELRO</name>
<dbReference type="SMART" id="SM00251">
    <property type="entry name" value="SAM_PNT"/>
    <property type="match status" value="1"/>
</dbReference>
<protein>
    <recommendedName>
        <fullName evidence="13">ETS domain-containing protein</fullName>
    </recommendedName>
</protein>
<dbReference type="InterPro" id="IPR024668">
    <property type="entry name" value="GABP_asu_N"/>
</dbReference>
<dbReference type="InParanoid" id="T1EUD7"/>
<evidence type="ECO:0000313" key="12">
    <source>
        <dbReference type="Proteomes" id="UP000015101"/>
    </source>
</evidence>
<dbReference type="PROSITE" id="PS50061">
    <property type="entry name" value="ETS_DOMAIN_3"/>
    <property type="match status" value="1"/>
</dbReference>
<dbReference type="KEGG" id="hro:HELRODRAFT_163707"/>
<dbReference type="PRINTS" id="PR00454">
    <property type="entry name" value="ETSDOMAIN"/>
</dbReference>
<dbReference type="Pfam" id="PF00178">
    <property type="entry name" value="Ets"/>
    <property type="match status" value="1"/>
</dbReference>
<dbReference type="PROSITE" id="PS51433">
    <property type="entry name" value="PNT"/>
    <property type="match status" value="1"/>
</dbReference>
<dbReference type="InterPro" id="IPR000418">
    <property type="entry name" value="Ets_dom"/>
</dbReference>
<organism evidence="11 12">
    <name type="scientific">Helobdella robusta</name>
    <name type="common">Californian leech</name>
    <dbReference type="NCBI Taxonomy" id="6412"/>
    <lineage>
        <taxon>Eukaryota</taxon>
        <taxon>Metazoa</taxon>
        <taxon>Spiralia</taxon>
        <taxon>Lophotrochozoa</taxon>
        <taxon>Annelida</taxon>
        <taxon>Clitellata</taxon>
        <taxon>Hirudinea</taxon>
        <taxon>Rhynchobdellida</taxon>
        <taxon>Glossiphoniidae</taxon>
        <taxon>Helobdella</taxon>
    </lineage>
</organism>
<dbReference type="GeneID" id="20200187"/>
<dbReference type="Proteomes" id="UP000015101">
    <property type="component" value="Unassembled WGS sequence"/>
</dbReference>
<comment type="subcellular location">
    <subcellularLocation>
        <location evidence="1 6">Nucleus</location>
    </subcellularLocation>
</comment>
<feature type="compositionally biased region" description="Acidic residues" evidence="7">
    <location>
        <begin position="115"/>
        <end position="127"/>
    </location>
</feature>
<dbReference type="PROSITE" id="PS00345">
    <property type="entry name" value="ETS_DOMAIN_1"/>
    <property type="match status" value="1"/>
</dbReference>
<dbReference type="Pfam" id="PF02198">
    <property type="entry name" value="SAM_PNT"/>
    <property type="match status" value="1"/>
</dbReference>
<evidence type="ECO:0000256" key="7">
    <source>
        <dbReference type="SAM" id="MobiDB-lite"/>
    </source>
</evidence>
<dbReference type="InterPro" id="IPR036390">
    <property type="entry name" value="WH_DNA-bd_sf"/>
</dbReference>
<evidence type="ECO:0000256" key="5">
    <source>
        <dbReference type="ARBA" id="ARBA00023242"/>
    </source>
</evidence>
<dbReference type="InterPro" id="IPR003118">
    <property type="entry name" value="Pointed_dom"/>
</dbReference>
<reference evidence="12" key="1">
    <citation type="submission" date="2012-12" db="EMBL/GenBank/DDBJ databases">
        <authorList>
            <person name="Hellsten U."/>
            <person name="Grimwood J."/>
            <person name="Chapman J.A."/>
            <person name="Shapiro H."/>
            <person name="Aerts A."/>
            <person name="Otillar R.P."/>
            <person name="Terry A.Y."/>
            <person name="Boore J.L."/>
            <person name="Simakov O."/>
            <person name="Marletaz F."/>
            <person name="Cho S.-J."/>
            <person name="Edsinger-Gonzales E."/>
            <person name="Havlak P."/>
            <person name="Kuo D.-H."/>
            <person name="Larsson T."/>
            <person name="Lv J."/>
            <person name="Arendt D."/>
            <person name="Savage R."/>
            <person name="Osoegawa K."/>
            <person name="de Jong P."/>
            <person name="Lindberg D.R."/>
            <person name="Seaver E.C."/>
            <person name="Weisblat D.A."/>
            <person name="Putnam N.H."/>
            <person name="Grigoriev I.V."/>
            <person name="Rokhsar D.S."/>
        </authorList>
    </citation>
    <scope>NUCLEOTIDE SEQUENCE</scope>
</reference>
<evidence type="ECO:0000259" key="9">
    <source>
        <dbReference type="PROSITE" id="PS51433"/>
    </source>
</evidence>
<dbReference type="EMBL" id="KB097495">
    <property type="protein sequence ID" value="ESN96619.1"/>
    <property type="molecule type" value="Genomic_DNA"/>
</dbReference>
<dbReference type="PANTHER" id="PTHR11849">
    <property type="entry name" value="ETS"/>
    <property type="match status" value="1"/>
</dbReference>
<dbReference type="EnsemblMetazoa" id="HelroT163707">
    <property type="protein sequence ID" value="HelroP163707"/>
    <property type="gene ID" value="HelroG163707"/>
</dbReference>
<dbReference type="InterPro" id="IPR013761">
    <property type="entry name" value="SAM/pointed_sf"/>
</dbReference>
<keyword evidence="12" id="KW-1185">Reference proteome</keyword>
<dbReference type="InterPro" id="IPR036388">
    <property type="entry name" value="WH-like_DNA-bd_sf"/>
</dbReference>
<dbReference type="Gene3D" id="1.10.150.50">
    <property type="entry name" value="Transcription Factor, Ets-1"/>
    <property type="match status" value="1"/>
</dbReference>
<dbReference type="SMART" id="SM00413">
    <property type="entry name" value="ETS"/>
    <property type="match status" value="1"/>
</dbReference>
<dbReference type="OrthoDB" id="10067219at2759"/>
<dbReference type="EMBL" id="AMQM01001438">
    <property type="status" value="NOT_ANNOTATED_CDS"/>
    <property type="molecule type" value="Genomic_DNA"/>
</dbReference>
<gene>
    <name evidence="11" type="primary">20200187</name>
    <name evidence="10" type="ORF">HELRODRAFT_163707</name>
</gene>